<comment type="caution">
    <text evidence="1">The sequence shown here is derived from an EMBL/GenBank/DDBJ whole genome shotgun (WGS) entry which is preliminary data.</text>
</comment>
<dbReference type="Proteomes" id="UP001595974">
    <property type="component" value="Unassembled WGS sequence"/>
</dbReference>
<gene>
    <name evidence="1" type="ORF">ACFPTN_10245</name>
</gene>
<evidence type="ECO:0000313" key="1">
    <source>
        <dbReference type="EMBL" id="MFC5769751.1"/>
    </source>
</evidence>
<protein>
    <recommendedName>
        <fullName evidence="3">YubB ferredoxin-like domain-containing protein</fullName>
    </recommendedName>
</protein>
<name>A0ABW1ARZ1_9RHOO</name>
<accession>A0ABW1ARZ1</accession>
<dbReference type="RefSeq" id="WP_157748674.1">
    <property type="nucleotide sequence ID" value="NZ_JBHSOG010000036.1"/>
</dbReference>
<keyword evidence="2" id="KW-1185">Reference proteome</keyword>
<organism evidence="1 2">
    <name type="scientific">Thauera sinica</name>
    <dbReference type="NCBI Taxonomy" id="2665146"/>
    <lineage>
        <taxon>Bacteria</taxon>
        <taxon>Pseudomonadati</taxon>
        <taxon>Pseudomonadota</taxon>
        <taxon>Betaproteobacteria</taxon>
        <taxon>Rhodocyclales</taxon>
        <taxon>Zoogloeaceae</taxon>
        <taxon>Thauera</taxon>
    </lineage>
</organism>
<evidence type="ECO:0008006" key="3">
    <source>
        <dbReference type="Google" id="ProtNLM"/>
    </source>
</evidence>
<evidence type="ECO:0000313" key="2">
    <source>
        <dbReference type="Proteomes" id="UP001595974"/>
    </source>
</evidence>
<sequence length="170" mass="19288">MKTIESLGIYWPFLDADSNEIYQDEVSGLVFYGYWEEGIPSHIYNEIPSFKEIWGGGVDIKTREWDGEESSNFSIEVKINSWPDESHWMSIIERSLKWFVENGAVISWCGTEFSSPLLSIFSLDESNGCAGSIYAAFSEGVGFFCGSGLNEEYQDIDDLQLEKFNKVVRG</sequence>
<dbReference type="EMBL" id="JBHSOG010000036">
    <property type="protein sequence ID" value="MFC5769751.1"/>
    <property type="molecule type" value="Genomic_DNA"/>
</dbReference>
<proteinExistence type="predicted"/>
<reference evidence="2" key="1">
    <citation type="journal article" date="2019" name="Int. J. Syst. Evol. Microbiol.">
        <title>The Global Catalogue of Microorganisms (GCM) 10K type strain sequencing project: providing services to taxonomists for standard genome sequencing and annotation.</title>
        <authorList>
            <consortium name="The Broad Institute Genomics Platform"/>
            <consortium name="The Broad Institute Genome Sequencing Center for Infectious Disease"/>
            <person name="Wu L."/>
            <person name="Ma J."/>
        </authorList>
    </citation>
    <scope>NUCLEOTIDE SEQUENCE [LARGE SCALE GENOMIC DNA]</scope>
    <source>
        <strain evidence="2">SHR3</strain>
    </source>
</reference>